<gene>
    <name evidence="1" type="ORF">METZ01_LOCUS493103</name>
</gene>
<evidence type="ECO:0008006" key="2">
    <source>
        <dbReference type="Google" id="ProtNLM"/>
    </source>
</evidence>
<dbReference type="EMBL" id="UINC01214839">
    <property type="protein sequence ID" value="SVE40249.1"/>
    <property type="molecule type" value="Genomic_DNA"/>
</dbReference>
<evidence type="ECO:0000313" key="1">
    <source>
        <dbReference type="EMBL" id="SVE40249.1"/>
    </source>
</evidence>
<feature type="non-terminal residue" evidence="1">
    <location>
        <position position="237"/>
    </location>
</feature>
<dbReference type="AlphaFoldDB" id="A0A383D7J8"/>
<reference evidence="1" key="1">
    <citation type="submission" date="2018-05" db="EMBL/GenBank/DDBJ databases">
        <authorList>
            <person name="Lanie J.A."/>
            <person name="Ng W.-L."/>
            <person name="Kazmierczak K.M."/>
            <person name="Andrzejewski T.M."/>
            <person name="Davidsen T.M."/>
            <person name="Wayne K.J."/>
            <person name="Tettelin H."/>
            <person name="Glass J.I."/>
            <person name="Rusch D."/>
            <person name="Podicherti R."/>
            <person name="Tsui H.-C.T."/>
            <person name="Winkler M.E."/>
        </authorList>
    </citation>
    <scope>NUCLEOTIDE SEQUENCE</scope>
</reference>
<feature type="non-terminal residue" evidence="1">
    <location>
        <position position="1"/>
    </location>
</feature>
<proteinExistence type="predicted"/>
<name>A0A383D7J8_9ZZZZ</name>
<organism evidence="1">
    <name type="scientific">marine metagenome</name>
    <dbReference type="NCBI Taxonomy" id="408172"/>
    <lineage>
        <taxon>unclassified sequences</taxon>
        <taxon>metagenomes</taxon>
        <taxon>ecological metagenomes</taxon>
    </lineage>
</organism>
<protein>
    <recommendedName>
        <fullName evidence="2">Abnormal spindle-like microcephaly-associated protein ASH domain-containing protein</fullName>
    </recommendedName>
</protein>
<accession>A0A383D7J8</accession>
<dbReference type="InterPro" id="IPR013783">
    <property type="entry name" value="Ig-like_fold"/>
</dbReference>
<sequence>VIKNTIIWNNMAESPWNVPLESLEILYYPHEQDPPSISYSDIQINDTEGVAYEIIQQGVGNKNDNPLFNEPEIGDFTLQNGSPCINTGDPNPWYSDMDGSTSDMGVTGGLFITPNFISYDFGEIGDIESTADFTLSNSRLTPITIESVSFSGNTFSTATSFPIVINPLQTSVIRIGCIPENIGSTEGNMVLNSPDLPEGISVLLSVTGSDGNMLSGELSGTLYSATYRITGDINVDG</sequence>
<dbReference type="Gene3D" id="2.60.40.10">
    <property type="entry name" value="Immunoglobulins"/>
    <property type="match status" value="1"/>
</dbReference>